<dbReference type="KEGG" id="cel:CELE_T12B5.11"/>
<dbReference type="Proteomes" id="UP000001940">
    <property type="component" value="Chromosome III"/>
</dbReference>
<dbReference type="PaxDb" id="6239-T12B5.11"/>
<dbReference type="AlphaFoldDB" id="Q9TZ24"/>
<dbReference type="PANTHER" id="PTHR23015:SF4">
    <property type="entry name" value="DUF38 DOMAIN-CONTAINING PROTEIN-RELATED"/>
    <property type="match status" value="1"/>
</dbReference>
<dbReference type="InParanoid" id="Q9TZ24"/>
<gene>
    <name evidence="2 4" type="primary">fbxa-67</name>
    <name evidence="2" type="ORF">CELE_T12B5.11</name>
    <name evidence="4" type="ORF">T12B5.11</name>
</gene>
<protein>
    <submittedName>
        <fullName evidence="2">F-box domain-containing protein</fullName>
    </submittedName>
</protein>
<dbReference type="InterPro" id="IPR002900">
    <property type="entry name" value="DUF38/FTH_CAE_spp"/>
</dbReference>
<dbReference type="Pfam" id="PF01827">
    <property type="entry name" value="FTH"/>
    <property type="match status" value="1"/>
</dbReference>
<dbReference type="PANTHER" id="PTHR23015">
    <property type="entry name" value="UNCHARACTERIZED C.ELEGANS PROTEIN"/>
    <property type="match status" value="1"/>
</dbReference>
<dbReference type="PIR" id="T33680">
    <property type="entry name" value="T33680"/>
</dbReference>
<dbReference type="HOGENOM" id="CLU_030831_3_1_1"/>
<dbReference type="Bgee" id="WBGene00020457">
    <property type="expression patterns" value="Expressed in material anatomical entity and 5 other cell types or tissues"/>
</dbReference>
<accession>Q9TZ24</accession>
<feature type="domain" description="F-box" evidence="1">
    <location>
        <begin position="23"/>
        <end position="70"/>
    </location>
</feature>
<organism evidence="2 3">
    <name type="scientific">Caenorhabditis elegans</name>
    <dbReference type="NCBI Taxonomy" id="6239"/>
    <lineage>
        <taxon>Eukaryota</taxon>
        <taxon>Metazoa</taxon>
        <taxon>Ecdysozoa</taxon>
        <taxon>Nematoda</taxon>
        <taxon>Chromadorea</taxon>
        <taxon>Rhabditida</taxon>
        <taxon>Rhabditina</taxon>
        <taxon>Rhabditomorpha</taxon>
        <taxon>Rhabditoidea</taxon>
        <taxon>Rhabditidae</taxon>
        <taxon>Peloderinae</taxon>
        <taxon>Caenorhabditis</taxon>
    </lineage>
</organism>
<dbReference type="UCSC" id="T12B5.11">
    <property type="organism name" value="c. elegans"/>
</dbReference>
<evidence type="ECO:0000313" key="4">
    <source>
        <dbReference type="WormBase" id="T12B5.11"/>
    </source>
</evidence>
<name>Q9TZ24_CAEEL</name>
<dbReference type="InterPro" id="IPR001810">
    <property type="entry name" value="F-box_dom"/>
</dbReference>
<proteinExistence type="predicted"/>
<dbReference type="SMR" id="Q9TZ24"/>
<dbReference type="CTD" id="175258"/>
<evidence type="ECO:0000313" key="3">
    <source>
        <dbReference type="Proteomes" id="UP000001940"/>
    </source>
</evidence>
<dbReference type="STRING" id="6239.T12B5.11.1"/>
<dbReference type="Pfam" id="PF00646">
    <property type="entry name" value="F-box"/>
    <property type="match status" value="1"/>
</dbReference>
<dbReference type="WormBase" id="T12B5.11">
    <property type="protein sequence ID" value="CE20068"/>
    <property type="gene ID" value="WBGene00020457"/>
    <property type="gene designation" value="fbxa-67"/>
</dbReference>
<dbReference type="PhylomeDB" id="Q9TZ24"/>
<keyword evidence="3" id="KW-1185">Reference proteome</keyword>
<dbReference type="OrthoDB" id="2095648at2759"/>
<reference evidence="2 3" key="1">
    <citation type="journal article" date="1998" name="Science">
        <title>Genome sequence of the nematode C. elegans: a platform for investigating biology.</title>
        <authorList>
            <consortium name="The C. elegans sequencing consortium"/>
            <person name="Sulson J.E."/>
            <person name="Waterston R."/>
        </authorList>
    </citation>
    <scope>NUCLEOTIDE SEQUENCE [LARGE SCALE GENOMIC DNA]</scope>
    <source>
        <strain evidence="2 3">Bristol N2</strain>
    </source>
</reference>
<dbReference type="InterPro" id="IPR040161">
    <property type="entry name" value="FB224"/>
</dbReference>
<sequence>MSDSNRDAQHELARIHRSFGPISPTLYNMPINIVDQVLEKLEPMDRLKIRKVCRNLRTCVDRFGIHFNYIIFHIWKNAFELGMDGFHIRYTDAENGGSTVRKDENQETPIEGASSMKIAFQDLKTVLKHTSELRISNEHNEHEIIKSFIEILKSVKCIHVKTIKLVNFSFNDVITILQYCNTKVLESIALWDTHINRQFENIAHLDQWKCAKKCSLFGDKLENKLIDHLFHFQWFQIQLDDFPTYIAIKIRDDLMRRSTFQGCQIYCDTSKSNPIEIAKVFKPDYDGGNEFEIDYSNDNANFKIQFNSFRNSSSRFDMHKL</sequence>
<dbReference type="FunCoup" id="Q9TZ24">
    <property type="interactions" value="22"/>
</dbReference>
<dbReference type="PROSITE" id="PS50181">
    <property type="entry name" value="FBOX"/>
    <property type="match status" value="1"/>
</dbReference>
<dbReference type="CDD" id="cd22150">
    <property type="entry name" value="F-box_CeFBXA-like"/>
    <property type="match status" value="1"/>
</dbReference>
<dbReference type="AGR" id="WB:WBGene00020457"/>
<evidence type="ECO:0000259" key="1">
    <source>
        <dbReference type="PROSITE" id="PS50181"/>
    </source>
</evidence>
<dbReference type="RefSeq" id="NP_497302.1">
    <property type="nucleotide sequence ID" value="NM_064901.6"/>
</dbReference>
<evidence type="ECO:0000313" key="2">
    <source>
        <dbReference type="EMBL" id="CCD73260.1"/>
    </source>
</evidence>
<dbReference type="EMBL" id="BX284603">
    <property type="protein sequence ID" value="CCD73260.1"/>
    <property type="molecule type" value="Genomic_DNA"/>
</dbReference>
<dbReference type="SMART" id="SM00256">
    <property type="entry name" value="FBOX"/>
    <property type="match status" value="1"/>
</dbReference>
<dbReference type="GeneID" id="175258"/>